<evidence type="ECO:0000313" key="3">
    <source>
        <dbReference type="Proteomes" id="UP000051184"/>
    </source>
</evidence>
<organism evidence="2 3">
    <name type="scientific">Cognatishimia activa</name>
    <dbReference type="NCBI Taxonomy" id="1715691"/>
    <lineage>
        <taxon>Bacteria</taxon>
        <taxon>Pseudomonadati</taxon>
        <taxon>Pseudomonadota</taxon>
        <taxon>Alphaproteobacteria</taxon>
        <taxon>Rhodobacterales</taxon>
        <taxon>Paracoccaceae</taxon>
        <taxon>Cognatishimia</taxon>
    </lineage>
</organism>
<name>A0A0P1INJ3_9RHOB</name>
<proteinExistence type="predicted"/>
<gene>
    <name evidence="2" type="ORF">TA5114_00964</name>
</gene>
<accession>A0A0P1INJ3</accession>
<feature type="chain" id="PRO_5006065453" description="Porin" evidence="1">
    <location>
        <begin position="21"/>
        <end position="301"/>
    </location>
</feature>
<keyword evidence="1" id="KW-0732">Signal</keyword>
<evidence type="ECO:0008006" key="4">
    <source>
        <dbReference type="Google" id="ProtNLM"/>
    </source>
</evidence>
<dbReference type="AlphaFoldDB" id="A0A0P1INJ3"/>
<protein>
    <recommendedName>
        <fullName evidence="4">Porin</fullName>
    </recommendedName>
</protein>
<reference evidence="3" key="1">
    <citation type="submission" date="2015-09" db="EMBL/GenBank/DDBJ databases">
        <authorList>
            <person name="Rodrigo-Torres Lidia"/>
            <person name="Arahal R.David."/>
        </authorList>
    </citation>
    <scope>NUCLEOTIDE SEQUENCE [LARGE SCALE GENOMIC DNA]</scope>
    <source>
        <strain evidence="3">CECT 5114</strain>
    </source>
</reference>
<dbReference type="RefSeq" id="WP_131726402.1">
    <property type="nucleotide sequence ID" value="NZ_CYTO01000001.1"/>
</dbReference>
<evidence type="ECO:0000313" key="2">
    <source>
        <dbReference type="EMBL" id="CUK25174.1"/>
    </source>
</evidence>
<dbReference type="SUPFAM" id="SSF56935">
    <property type="entry name" value="Porins"/>
    <property type="match status" value="1"/>
</dbReference>
<dbReference type="OrthoDB" id="7850289at2"/>
<feature type="signal peptide" evidence="1">
    <location>
        <begin position="1"/>
        <end position="20"/>
    </location>
</feature>
<dbReference type="Proteomes" id="UP000051184">
    <property type="component" value="Unassembled WGS sequence"/>
</dbReference>
<evidence type="ECO:0000256" key="1">
    <source>
        <dbReference type="SAM" id="SignalP"/>
    </source>
</evidence>
<keyword evidence="3" id="KW-1185">Reference proteome</keyword>
<sequence length="301" mass="31993">MKYMKTFCLVALGFAPGALIADTSVFELDLGVAQDWRSGNALNSSGTGRELDEFTLGRVGGMAAFQFEGGFTLQGGFAFDHSFAKTTIDGFIPTNDTYAAGRQFNLQAGQHFDGYYLGAFVAAGRVAFNPWDDVQDADFKSYGLQLGWYGEDWSVSGTLGVLDSDADDPETLANAVLFDAHASYAVDDATSLNFFLSFADGEQDLDSGSAPDPVKVLSVGAEFERVLRHTARSSTSAYAGMSVISVKETSSSSFTDRVEDSVLSAGIRIQFGAAGVGQADRIKSPPLPEMLRILGAVPAVD</sequence>
<dbReference type="EMBL" id="CYUE01000008">
    <property type="protein sequence ID" value="CUK25174.1"/>
    <property type="molecule type" value="Genomic_DNA"/>
</dbReference>
<dbReference type="STRING" id="1715691.TA5113_00015"/>